<evidence type="ECO:0000256" key="1">
    <source>
        <dbReference type="SAM" id="MobiDB-lite"/>
    </source>
</evidence>
<feature type="region of interest" description="Disordered" evidence="1">
    <location>
        <begin position="199"/>
        <end position="287"/>
    </location>
</feature>
<dbReference type="PANTHER" id="PTHR11370">
    <property type="entry name" value="DNA-REPAIR PROTEIN XRCC1"/>
    <property type="match status" value="1"/>
</dbReference>
<name>A0ABQ9VG76_SAGOE</name>
<accession>A0ABQ9VG76</accession>
<evidence type="ECO:0000313" key="4">
    <source>
        <dbReference type="Proteomes" id="UP001266305"/>
    </source>
</evidence>
<evidence type="ECO:0000313" key="3">
    <source>
        <dbReference type="EMBL" id="KAK2108378.1"/>
    </source>
</evidence>
<feature type="domain" description="DNA-repair protein Xrcc1 N-terminal" evidence="2">
    <location>
        <begin position="78"/>
        <end position="129"/>
    </location>
</feature>
<reference evidence="3 4" key="1">
    <citation type="submission" date="2023-05" db="EMBL/GenBank/DDBJ databases">
        <title>B98-5 Cell Line De Novo Hybrid Assembly: An Optical Mapping Approach.</title>
        <authorList>
            <person name="Kananen K."/>
            <person name="Auerbach J.A."/>
            <person name="Kautto E."/>
            <person name="Blachly J.S."/>
        </authorList>
    </citation>
    <scope>NUCLEOTIDE SEQUENCE [LARGE SCALE GENOMIC DNA]</scope>
    <source>
        <strain evidence="3">B95-8</strain>
        <tissue evidence="3">Cell line</tissue>
    </source>
</reference>
<dbReference type="Gene3D" id="2.60.120.260">
    <property type="entry name" value="Galactose-binding domain-like"/>
    <property type="match status" value="1"/>
</dbReference>
<organism evidence="3 4">
    <name type="scientific">Saguinus oedipus</name>
    <name type="common">Cotton-top tamarin</name>
    <name type="synonym">Oedipomidas oedipus</name>
    <dbReference type="NCBI Taxonomy" id="9490"/>
    <lineage>
        <taxon>Eukaryota</taxon>
        <taxon>Metazoa</taxon>
        <taxon>Chordata</taxon>
        <taxon>Craniata</taxon>
        <taxon>Vertebrata</taxon>
        <taxon>Euteleostomi</taxon>
        <taxon>Mammalia</taxon>
        <taxon>Eutheria</taxon>
        <taxon>Euarchontoglires</taxon>
        <taxon>Primates</taxon>
        <taxon>Haplorrhini</taxon>
        <taxon>Platyrrhini</taxon>
        <taxon>Cebidae</taxon>
        <taxon>Callitrichinae</taxon>
        <taxon>Saguinus</taxon>
    </lineage>
</organism>
<dbReference type="Pfam" id="PF01834">
    <property type="entry name" value="XRCC1_N"/>
    <property type="match status" value="2"/>
</dbReference>
<feature type="compositionally biased region" description="Basic and acidic residues" evidence="1">
    <location>
        <begin position="220"/>
        <end position="237"/>
    </location>
</feature>
<evidence type="ECO:0000259" key="2">
    <source>
        <dbReference type="Pfam" id="PF01834"/>
    </source>
</evidence>
<feature type="compositionally biased region" description="Low complexity" evidence="1">
    <location>
        <begin position="257"/>
        <end position="276"/>
    </location>
</feature>
<gene>
    <name evidence="3" type="primary">XRCC1_2</name>
    <name evidence="3" type="ORF">P7K49_013543</name>
</gene>
<dbReference type="InterPro" id="IPR002706">
    <property type="entry name" value="Xrcc1_N"/>
</dbReference>
<feature type="domain" description="DNA-repair protein Xrcc1 N-terminal" evidence="2">
    <location>
        <begin position="1"/>
        <end position="76"/>
    </location>
</feature>
<feature type="compositionally biased region" description="Low complexity" evidence="1">
    <location>
        <begin position="199"/>
        <end position="214"/>
    </location>
</feature>
<dbReference type="Proteomes" id="UP001266305">
    <property type="component" value="Unassembled WGS sequence"/>
</dbReference>
<dbReference type="EMBL" id="JASSZA010000006">
    <property type="protein sequence ID" value="KAK2108378.1"/>
    <property type="molecule type" value="Genomic_DNA"/>
</dbReference>
<dbReference type="PANTHER" id="PTHR11370:SF5">
    <property type="entry name" value="DNA REPAIR PROTEIN XRCC1"/>
    <property type="match status" value="1"/>
</dbReference>
<dbReference type="InterPro" id="IPR008979">
    <property type="entry name" value="Galactose-bd-like_sf"/>
</dbReference>
<proteinExistence type="predicted"/>
<comment type="caution">
    <text evidence="3">The sequence shown here is derived from an EMBL/GenBank/DDBJ whole genome shotgun (WGS) entry which is preliminary data.</text>
</comment>
<dbReference type="SUPFAM" id="SSF49785">
    <property type="entry name" value="Galactose-binding domain-like"/>
    <property type="match status" value="1"/>
</dbReference>
<keyword evidence="4" id="KW-1185">Reference proteome</keyword>
<protein>
    <submittedName>
        <fullName evidence="3">DNA repair protein xrcc1</fullName>
    </submittedName>
</protein>
<sequence length="287" mass="31244">MLEIRLCHIVSCSSQDSTHRAENLLKAYTYRKWLGSQDRRDTISVIPQLEKEEQIHSVDIGNDDSAFVEVLVDSSAGGSHSGSNPNRVRMFGPDKLVRAAAEKCWDQVKILCSQPYSKDSRFGPSFVRFHSPPDKDEAEAPSQKVMVTKLNQFHVKEEDESTNSLRPGALFFSRVKKISPATARDLAGPSYAAATLQASSAASSASPVSRAVGSTSKPQESPKGKRKLDLNQEEKKTPSKPPPQLSPPVSKRPKLPAPTHTPVTAPVPAPAQGVVTGQSRREGTEPR</sequence>